<dbReference type="GO" id="GO:0016787">
    <property type="term" value="F:hydrolase activity"/>
    <property type="evidence" value="ECO:0007669"/>
    <property type="project" value="InterPro"/>
</dbReference>
<dbReference type="SUPFAM" id="SSF55816">
    <property type="entry name" value="5'-nucleotidase (syn. UDP-sugar hydrolase), C-terminal domain"/>
    <property type="match status" value="1"/>
</dbReference>
<keyword evidence="4" id="KW-1185">Reference proteome</keyword>
<dbReference type="PANTHER" id="PTHR11575:SF24">
    <property type="entry name" value="5'-NUCLEOTIDASE"/>
    <property type="match status" value="1"/>
</dbReference>
<dbReference type="PRINTS" id="PR01607">
    <property type="entry name" value="APYRASEFAMLY"/>
</dbReference>
<reference evidence="3 4" key="1">
    <citation type="journal article" date="2013" name="Nat. Commun.">
        <title>The evolution and pathogenic mechanisms of the rice sheath blight pathogen.</title>
        <authorList>
            <person name="Zheng A."/>
            <person name="Lin R."/>
            <person name="Xu L."/>
            <person name="Qin P."/>
            <person name="Tang C."/>
            <person name="Ai P."/>
            <person name="Zhang D."/>
            <person name="Liu Y."/>
            <person name="Sun Z."/>
            <person name="Feng H."/>
            <person name="Wang Y."/>
            <person name="Chen Y."/>
            <person name="Liang X."/>
            <person name="Fu R."/>
            <person name="Li Q."/>
            <person name="Zhang J."/>
            <person name="Yu X."/>
            <person name="Xie Z."/>
            <person name="Ding L."/>
            <person name="Guan P."/>
            <person name="Tang J."/>
            <person name="Liang Y."/>
            <person name="Wang S."/>
            <person name="Deng Q."/>
            <person name="Li S."/>
            <person name="Zhu J."/>
            <person name="Wang L."/>
            <person name="Liu H."/>
            <person name="Li P."/>
        </authorList>
    </citation>
    <scope>NUCLEOTIDE SEQUENCE [LARGE SCALE GENOMIC DNA]</scope>
    <source>
        <strain evidence="4">AG-1 IA</strain>
    </source>
</reference>
<dbReference type="Gene3D" id="3.60.21.10">
    <property type="match status" value="1"/>
</dbReference>
<dbReference type="InterPro" id="IPR006179">
    <property type="entry name" value="5_nucleotidase/apyrase"/>
</dbReference>
<dbReference type="InterPro" id="IPR036907">
    <property type="entry name" value="5'-Nucleotdase_C_sf"/>
</dbReference>
<dbReference type="HOGENOM" id="CLU_338940_0_0_1"/>
<dbReference type="InterPro" id="IPR029052">
    <property type="entry name" value="Metallo-depent_PP-like"/>
</dbReference>
<proteinExistence type="inferred from homology"/>
<name>L8WK22_THACA</name>
<protein>
    <recommendedName>
        <fullName evidence="2">5'-Nucleotidase C-terminal domain-containing protein</fullName>
    </recommendedName>
</protein>
<sequence length="839" mass="95061">MSYERLGMLYCTWPSEMLNALAVLTSLQMATQHIFSDIGDSIPLIDPRPTQLAALNSWAPRIPPFAACFQLLPNRFQGGGVIRHLVVRVVRSHPTMRFHSRAYANIPLTRTGIVPLIQRGSSPYLLRSVPFSTIKGGKLLPIIHFNDVYKMTRHHERQQDNKSVPVIHNGELTNLSFDHVIRFADKIEEIRGKHGADKTQDEYKSLLLFSGDLFSPSVESLLTRGGNMVSYFLTYHVPKDWGQMHAFLLPSARTFRQPWLLSNIEQHPLNEKHHPDYSQRIQIDGLRKYLILERCGLKIGIIGLVSDDTLKKTNTESKALFALDPMNHPWSSKDEPDKWGPLQQLVAQLRRSEKDSGKGCDLDIELAKQASVFAASSQRGDGLEHIPGIDIIFGGHDHHGTDFQDLSEVMIQVEERPNGTERKYVVTSVKGEYSVSLSKVDSDTPKVKRHRFEPIEPPKEGAGPGKIDDTQKKHIQTASTKKPMARVLKRQFDNEVLAGLKTPVAVNEHQIVIDESKSRSEETVVGNWIADVMLRWYDHLWDGKEISRPRAFVTCGGAIRGQRNLEPGTIFADEIIQLHPFDTPLVAVDVEGQHLKTALDGAFSSMKFEDGKYKAGYVNFFVALCNYQTPYRAFPVVSGMKVEWNIAPATGPQLVRLYINNEHNVLEEVVDSKVYRILTIKYLADGNDGYSGRKNKDGSEPLGGFKKATIVQRYEEIPPYQVLLYYLSKLISIWSPFHRRLTMSLLCPYADDLSALQVHSSAWASISNQFTRFKRFLGSSFDHVFELAERVGISIERRERQAIMRAPPPKQRLISEMKKLPKLDIQKRMGHRVVHVDDA</sequence>
<evidence type="ECO:0000256" key="1">
    <source>
        <dbReference type="ARBA" id="ARBA00006654"/>
    </source>
</evidence>
<feature type="domain" description="5'-Nucleotidase C-terminal" evidence="2">
    <location>
        <begin position="513"/>
        <end position="690"/>
    </location>
</feature>
<evidence type="ECO:0000313" key="3">
    <source>
        <dbReference type="EMBL" id="ELU37158.1"/>
    </source>
</evidence>
<dbReference type="InterPro" id="IPR008334">
    <property type="entry name" value="5'-Nucleotdase_C"/>
</dbReference>
<dbReference type="EMBL" id="AFRT01002836">
    <property type="protein sequence ID" value="ELU37158.1"/>
    <property type="molecule type" value="Genomic_DNA"/>
</dbReference>
<dbReference type="SUPFAM" id="SSF56300">
    <property type="entry name" value="Metallo-dependent phosphatases"/>
    <property type="match status" value="1"/>
</dbReference>
<dbReference type="PANTHER" id="PTHR11575">
    <property type="entry name" value="5'-NUCLEOTIDASE-RELATED"/>
    <property type="match status" value="1"/>
</dbReference>
<organism evidence="3 4">
    <name type="scientific">Thanatephorus cucumeris (strain AG1-IA)</name>
    <name type="common">Rice sheath blight fungus</name>
    <name type="synonym">Rhizoctonia solani</name>
    <dbReference type="NCBI Taxonomy" id="983506"/>
    <lineage>
        <taxon>Eukaryota</taxon>
        <taxon>Fungi</taxon>
        <taxon>Dikarya</taxon>
        <taxon>Basidiomycota</taxon>
        <taxon>Agaricomycotina</taxon>
        <taxon>Agaricomycetes</taxon>
        <taxon>Cantharellales</taxon>
        <taxon>Ceratobasidiaceae</taxon>
        <taxon>Rhizoctonia</taxon>
        <taxon>Rhizoctonia solani AG-1</taxon>
    </lineage>
</organism>
<dbReference type="GO" id="GO:0009166">
    <property type="term" value="P:nucleotide catabolic process"/>
    <property type="evidence" value="ECO:0007669"/>
    <property type="project" value="InterPro"/>
</dbReference>
<comment type="caution">
    <text evidence="3">The sequence shown here is derived from an EMBL/GenBank/DDBJ whole genome shotgun (WGS) entry which is preliminary data.</text>
</comment>
<dbReference type="Gene3D" id="3.90.780.10">
    <property type="entry name" value="5'-Nucleotidase, C-terminal domain"/>
    <property type="match status" value="1"/>
</dbReference>
<gene>
    <name evidence="3" type="ORF">AG1IA_08812</name>
</gene>
<evidence type="ECO:0000313" key="4">
    <source>
        <dbReference type="Proteomes" id="UP000011668"/>
    </source>
</evidence>
<dbReference type="Pfam" id="PF02872">
    <property type="entry name" value="5_nucleotid_C"/>
    <property type="match status" value="1"/>
</dbReference>
<dbReference type="AlphaFoldDB" id="L8WK22"/>
<comment type="similarity">
    <text evidence="1">Belongs to the 5'-nucleotidase family.</text>
</comment>
<accession>L8WK22</accession>
<dbReference type="Proteomes" id="UP000011668">
    <property type="component" value="Unassembled WGS sequence"/>
</dbReference>
<evidence type="ECO:0000259" key="2">
    <source>
        <dbReference type="Pfam" id="PF02872"/>
    </source>
</evidence>
<dbReference type="OrthoDB" id="10252235at2759"/>
<dbReference type="STRING" id="983506.L8WK22"/>